<evidence type="ECO:0000313" key="7">
    <source>
        <dbReference type="EMBL" id="RDX52406.1"/>
    </source>
</evidence>
<comment type="subcellular location">
    <subcellularLocation>
        <location evidence="1">Membrane</location>
        <topology evidence="1">Multi-pass membrane protein</topology>
    </subcellularLocation>
</comment>
<keyword evidence="2 6" id="KW-0812">Transmembrane</keyword>
<dbReference type="SUPFAM" id="SSF52540">
    <property type="entry name" value="P-loop containing nucleoside triphosphate hydrolases"/>
    <property type="match status" value="1"/>
</dbReference>
<name>A0A371DIR1_9APHY</name>
<dbReference type="STRING" id="139420.A0A371DIR1"/>
<dbReference type="GO" id="GO:0005524">
    <property type="term" value="F:ATP binding"/>
    <property type="evidence" value="ECO:0007669"/>
    <property type="project" value="InterPro"/>
</dbReference>
<reference evidence="7 8" key="1">
    <citation type="journal article" date="2018" name="Biotechnol. Biofuels">
        <title>Integrative visual omics of the white-rot fungus Polyporus brumalis exposes the biotechnological potential of its oxidative enzymes for delignifying raw plant biomass.</title>
        <authorList>
            <person name="Miyauchi S."/>
            <person name="Rancon A."/>
            <person name="Drula E."/>
            <person name="Hage H."/>
            <person name="Chaduli D."/>
            <person name="Favel A."/>
            <person name="Grisel S."/>
            <person name="Henrissat B."/>
            <person name="Herpoel-Gimbert I."/>
            <person name="Ruiz-Duenas F.J."/>
            <person name="Chevret D."/>
            <person name="Hainaut M."/>
            <person name="Lin J."/>
            <person name="Wang M."/>
            <person name="Pangilinan J."/>
            <person name="Lipzen A."/>
            <person name="Lesage-Meessen L."/>
            <person name="Navarro D."/>
            <person name="Riley R."/>
            <person name="Grigoriev I.V."/>
            <person name="Zhou S."/>
            <person name="Raouche S."/>
            <person name="Rosso M.N."/>
        </authorList>
    </citation>
    <scope>NUCLEOTIDE SEQUENCE [LARGE SCALE GENOMIC DNA]</scope>
    <source>
        <strain evidence="7 8">BRFM 1820</strain>
    </source>
</reference>
<keyword evidence="4 6" id="KW-0472">Membrane</keyword>
<gene>
    <name evidence="7" type="ORF">OH76DRAFT_1498815</name>
</gene>
<dbReference type="AlphaFoldDB" id="A0A371DIR1"/>
<dbReference type="InterPro" id="IPR039421">
    <property type="entry name" value="Type_1_exporter"/>
</dbReference>
<dbReference type="GO" id="GO:0016020">
    <property type="term" value="C:membrane"/>
    <property type="evidence" value="ECO:0007669"/>
    <property type="project" value="UniProtKB-SubCell"/>
</dbReference>
<sequence>KFDTAVDSALTTGVRGAFVEGCTYGVASALIYLAEAPLFYIGAILIAKGTYSYLQLVVFSASIGSKLIAFSKRERIAKATHATCDFNRLQPSSEALHYDRRVQGHPLSGPVSFTNFTFSYPERPDVPVLRNLFVEVCENECVVIVGSSGSGKFTMAVLLQCLYEPDTRCNRSSRPALDQHSLPPRPSSPSSLTCPMTR</sequence>
<protein>
    <recommendedName>
        <fullName evidence="9">ABC transmembrane type-1 domain-containing protein</fullName>
    </recommendedName>
</protein>
<evidence type="ECO:0000256" key="5">
    <source>
        <dbReference type="SAM" id="MobiDB-lite"/>
    </source>
</evidence>
<organism evidence="7 8">
    <name type="scientific">Lentinus brumalis</name>
    <dbReference type="NCBI Taxonomy" id="2498619"/>
    <lineage>
        <taxon>Eukaryota</taxon>
        <taxon>Fungi</taxon>
        <taxon>Dikarya</taxon>
        <taxon>Basidiomycota</taxon>
        <taxon>Agaricomycotina</taxon>
        <taxon>Agaricomycetes</taxon>
        <taxon>Polyporales</taxon>
        <taxon>Polyporaceae</taxon>
        <taxon>Lentinus</taxon>
    </lineage>
</organism>
<dbReference type="InterPro" id="IPR036640">
    <property type="entry name" value="ABC1_TM_sf"/>
</dbReference>
<evidence type="ECO:0000256" key="1">
    <source>
        <dbReference type="ARBA" id="ARBA00004141"/>
    </source>
</evidence>
<dbReference type="PANTHER" id="PTHR24221:SF503">
    <property type="entry name" value="MITOCHONDRIAL POTASSIUM CHANNEL ATP-BINDING SUBUNIT"/>
    <property type="match status" value="1"/>
</dbReference>
<feature type="transmembrane region" description="Helical" evidence="6">
    <location>
        <begin position="53"/>
        <end position="70"/>
    </location>
</feature>
<evidence type="ECO:0000256" key="4">
    <source>
        <dbReference type="ARBA" id="ARBA00023136"/>
    </source>
</evidence>
<feature type="transmembrane region" description="Helical" evidence="6">
    <location>
        <begin position="24"/>
        <end position="47"/>
    </location>
</feature>
<evidence type="ECO:0000256" key="3">
    <source>
        <dbReference type="ARBA" id="ARBA00022989"/>
    </source>
</evidence>
<evidence type="ECO:0000256" key="2">
    <source>
        <dbReference type="ARBA" id="ARBA00022692"/>
    </source>
</evidence>
<dbReference type="Gene3D" id="1.20.1560.10">
    <property type="entry name" value="ABC transporter type 1, transmembrane domain"/>
    <property type="match status" value="1"/>
</dbReference>
<keyword evidence="3 6" id="KW-1133">Transmembrane helix</keyword>
<dbReference type="EMBL" id="KZ857390">
    <property type="protein sequence ID" value="RDX52406.1"/>
    <property type="molecule type" value="Genomic_DNA"/>
</dbReference>
<dbReference type="InterPro" id="IPR027417">
    <property type="entry name" value="P-loop_NTPase"/>
</dbReference>
<evidence type="ECO:0008006" key="9">
    <source>
        <dbReference type="Google" id="ProtNLM"/>
    </source>
</evidence>
<dbReference type="PANTHER" id="PTHR24221">
    <property type="entry name" value="ATP-BINDING CASSETTE SUB-FAMILY B"/>
    <property type="match status" value="1"/>
</dbReference>
<dbReference type="Proteomes" id="UP000256964">
    <property type="component" value="Unassembled WGS sequence"/>
</dbReference>
<dbReference type="Gene3D" id="3.40.50.300">
    <property type="entry name" value="P-loop containing nucleotide triphosphate hydrolases"/>
    <property type="match status" value="1"/>
</dbReference>
<accession>A0A371DIR1</accession>
<proteinExistence type="predicted"/>
<feature type="non-terminal residue" evidence="7">
    <location>
        <position position="1"/>
    </location>
</feature>
<dbReference type="OrthoDB" id="6500128at2759"/>
<keyword evidence="8" id="KW-1185">Reference proteome</keyword>
<evidence type="ECO:0000256" key="6">
    <source>
        <dbReference type="SAM" id="Phobius"/>
    </source>
</evidence>
<dbReference type="GO" id="GO:0042626">
    <property type="term" value="F:ATPase-coupled transmembrane transporter activity"/>
    <property type="evidence" value="ECO:0007669"/>
    <property type="project" value="TreeGrafter"/>
</dbReference>
<feature type="region of interest" description="Disordered" evidence="5">
    <location>
        <begin position="172"/>
        <end position="198"/>
    </location>
</feature>
<evidence type="ECO:0000313" key="8">
    <source>
        <dbReference type="Proteomes" id="UP000256964"/>
    </source>
</evidence>